<dbReference type="InterPro" id="IPR050909">
    <property type="entry name" value="Bact_Autotransporter_VF"/>
</dbReference>
<keyword evidence="1" id="KW-0175">Coiled coil</keyword>
<reference evidence="4 5" key="1">
    <citation type="submission" date="2019-04" db="EMBL/GenBank/DDBJ databases">
        <title>Natronospirillum operosus gen. nov., sp. nov., a haloalkaliphilic satellite isolated from decaying biomass of laboratory culture of cyanobacterium Geitlerinema sp. and proposal of Natronospirillaceae fam. nov. and Saccharospirillaceae fam. nov.</title>
        <authorList>
            <person name="Kevbrin V."/>
            <person name="Boltyanskaya Y."/>
            <person name="Koziaeva V."/>
            <person name="Grouzdev D.S."/>
            <person name="Park M."/>
            <person name="Cho J."/>
        </authorList>
    </citation>
    <scope>NUCLEOTIDE SEQUENCE [LARGE SCALE GENOMIC DNA]</scope>
    <source>
        <strain evidence="4 5">G-116</strain>
    </source>
</reference>
<dbReference type="InterPro" id="IPR011050">
    <property type="entry name" value="Pectin_lyase_fold/virulence"/>
</dbReference>
<sequence>MMRTHPRCGSTLPGISDLSRLVPIILATATLASGASPVLAGPTGGQVTGGDGNIQRPDDQTTNVHQHTDKLVVEWQSFNLTPEEIVNFLQPGSNSIVLNQILDGDMSVIRGQINANGHVILSNANGLYFGNTAQLSVGSLIASGHHLSTEDFLDGNLNFERQEGTSGRVINRGTINAATGGSVTLLGSQVENTGQIIAHAGRINMVVGERIALDFDGDGLMRFAVDEALLSNADGHESAILNQGELQANGGVIAMEGRVAQDIFSQVVNNEGVVRAGRIDNNGGEIRLVGSGGSTSSVVNTGQIDASAQDAQSDGGQITLHAEDSTLLVQDSSEIRADSAAQQGGQVHLLGDRIALTGDTLVDASGWLGGGEILVGGDLQGQNPDIQNAQKVVVTSQVNLHADAIHNGDGGRIIAWADDWTRFSGRLSARGGAEGGDGGFAEVSGKQQLAYSGFADLSAPHGQIGTLLLDPENIHIVQGTGDDDTELTGNDEVLFEDENGDTFEIGADTISNQTANVLLQATQDIIQASDAAINITEQGIGITLQAGRDIELLAGITTNGGHITLEADSADQPGGTDGTGTVTITDTSTGLNSNGGDITLSGAELDITQAIEAGAGNVSMTATDVIQLGANISSTGNQTYTGAVTLTDSVILTATDSTILFESTVDGAESLTLAAGPGAVTFEGEVGGNTALDSLSITAGSIELEQDVTTAGNQDYNGAVTLTGNRTLEGNTLIFSDTVTGDDNNLTITGDLDLQGALTNVANLEVTDNATLAADVATTGNQTYSGAVTLTDSITLTTTDSNILFGGSIDGATAGDESLTLDVGDGTVAFSGEVGGDTELDSLDITADSIQLQNDVTTDGDQAYHGAVDLTGALTLTGSTLTFTDTVTGDDNNLTIVGDLDLQGALTDVSNLSVSGTSTLSADITTSGTQTYNSAITLTDSITLTTTDSNIDFGSTIDGAHGLTLAAGTGTVTLEGEVGAGTALDSLEITAGSIELEQDVTTAGNQDYNGAVTLTGNRTLEGNTLIFSDTVTGDDNNLTITGDLDLQGALTDVADLEVTGSSTLGADVTTTGSQTYTGSITLTDSVTLTADNSDITLQSSLDGSGNSLGINVGAGNIEFQAINDLQDLEVTADLIQLGQDITAAGDQTYNGAVSLTGNLTLTGNTVAFSETVTGNDNDLTIAADLDLQGAMTDVADLEVTGSSTLGADVTTTGNQTYTGAVTLEDGDRQLAGAEITFSDTVTGSGDNLTITGDLDLQGDMTSVANLEVSGASTLGADITTSGNQTYSGAVTLDDDIITLSSNNGNITFDSDITGNDNSLELDASNGNIDFQAINGLQDLEITAAQIELGQDITTSGSQTYNGAVTLTNSITLTTTDSNILFGGSIDGTTAGDESLTLAAGTGTVTLEGEVGADTALDSLEITAGSIGLEQDVTTAGNQDYNGAVTLTGNRTLEGNTLTFLDTVTGDGSNLAVTGSLELHDATSNIGDLTITGDLNLQGAMTDVADLEVTGASTLGANVTTTGNQTYSGAVSLDDDTIILSSNNGNITFDNDITGNDNSLELDASNGNIEFQAINGLQDLELTANLIQLGQDITTSGNQTYNSAVSLTNSITLTGDTVAFSDTVTGNDNDLTVAGDLDLQGEMTGVAELEVTGSSTLGADVTTTGTQTYNGAVTLAGQRELAGTLLNFGDLLTGDGSNLAVTGNLELHDATSNIGDLTITGNLDLQGAITDVANLEVTGTSTLGADVTTTGSQTYSGAVTLTESVTLTATDSNILFEDSIDGTNAGDESLTLAAGTGTVTFEGEVGGDTELDSLEITAGSIELEQDVTTSGNQNYNGAVTLTGNRTLDGTTLTFFDTVTSNDSDLTIAGDLNLQGAMTNVADLEVTGSSTLGADVTTTGTQTYTGTVTLENGNRQLAGAEITFSDAVTGSGDSLTITGNLDLQGAMSSVADLEVTGSSTLGADVTTTSTQTYTGAVTLTDSVALTATDSNILFENTVDGAESLTLTAGTGTVTFEGEVGADTALDSLEITAGSIELEQNVTTAGNQDYNGAATLTGNRTLEGNTLTFFNTVTSNDSDLTITGNLDLQGAITDVANLEVTGASTLGANITTTGSQTYSGAVSLDDDTITLSSNNGNITFDNDITGNDNSLELDASNGNIEFQAINGLQDLELTANLIQLGQDITTSGNQTYNSAVSLTNSITLTGNTVAFSDTVAGNNNDLTVAGDLDLQGEMTDVADLEVTDSSTLGADVNTTGNQTYGGTVTLAGQRELAGTLLNFGDLLTGDGSNLTVTGALELHDTTSNIGDLTIAGDLNLQGAITDVTNLEVTGTSTLGADVTTTGNQTYTGAVTLANGDRQLAGTEITFSDTVTGDDSDLTIAGILDLQGNMTAVADLEVTGSSTLGADVTTAGNQTYGGAVTLANGDRQLAGTEITFSDAVAGSGDNLTITGNLDLQGTMISVADLEVAGTSTLSADVTTTGNQTYTGAITLTDSITLITTDSDIEFGSTIDGAHELTLTAGTGTVTIGGDAGGDTALDSLDITAGSIELEQDVTTSGNQTYNGAVTLTGSRTLEGTLLHFGNLLTGDGSNLAVTGNLELHDATSNIGDLTVNGNLDLQGAITDVANLEIIGSSNLGADVTTTGTQAYTGAVTLTDNITLTTTNSDIEFGSTIDGAHELTLTAGTGTVTLDGEAGGDTALASLEISAGDIQLGQNITTSGTQTYNDAVTLTDSVVLTTTNSDITFLSPLTGGGNSLGLNVGSGNIGFQEFNGLQDLEITADQIELGEDIITGGNQTYNSAVTLTDSITLTGTTIAFSETVAGDGNNLTIEGNLDLQSAMTNVADLDVSGTSVLGADVTTTGNQTYNGAVTLANGHRQLEGSEITFSDTVNGNGNGLTIDGDLNLQGAISGVADLQVNGASALAADVTTSGSQTYNGTIELNNSINLTSTTSDIDLQSALNGNNNSLTLNANNGSVEFGEVNDLDNLTIDAGTIEFGNDEISTTGNQSYTGAVNLTNNITLTTANSNITFVGAVDGEYSLTLDTGSGDIDTSDAVVGGDTPLEDLTITEAENAAFGAINLDGDFIQVKGTGTTILSEAIDAANINLTVSSLTLDGISLDTSSLDGESDGNITLNVDELLTVGGGTTINAGTGTVELAPSTAGNTIYICRGACASTGFHTRYDLGDLSITADTIRFGNTDHEGEITLDGISFDYELQVLNENGIVVTGDLDGTNGGALVLDPGSGITRLDGGSIRTQFDQTYESEVRLSGDFVLETYEGDITFTGLLGSIGSGTDPVYDLTLNTDFNDDGTAGNIFFQGVIERLNDLTIETANNVDLAGTVDIAGAFDLENATGKLSLVNGLNLTAANIYLNALEIDFENGDPIKLITEDNNGDIDLITDNLTIGGELELNAGTGNITLATQSTNSSLGLCSGASCAGTGTYDALYNIGAGFSFNTDANFQVGQAGHTGDITLYGFDADYDLSLANTGNGKITLAGAFSSTHSLTLSSGSGGIEINDAINLQDGDLSLTAHEGNGTIDLGSDIQTGTGNQTYNGAITLTDSVSLTTADGNITFESSIDGGHALSVNAGAGDVDFQGMVGDDTELASLDVTAANIAFSDISTNGDLTLSSANNLDFATDTELTAGDQLTLAINQAGNPVGVTLDLNDLILNSNDILLQGGGSDSLQGHEDVSNSWLISGSTDGRIDNNHLNNGADFTGFSEVLGGDQGDDFEITGTYNGDITGGAGDDEIRRVGNGQINGQIDGGGGTNTYDVSGTSNPVTLTWGQGFTNIQTLIGDGDILRGSATQATDWNLTDTDGGELSAGGNSASFEGFTRLISGSGGANTFESNGQYNGTIELRGGDNNWHFTPGQRLTRGQVVGNGTLFIAQRDDGSAGTVRLNNDDLYLPVLTGFNGNLFIGGKVNPGTLPLDGGFNSIEVNANRLVVDNAVQTGGNLVLLGSEIDLTGAPITSGGQVSFVSVGSFCNICGNLTGSGNLRVGQETQVQAQGGQVIAAGGITQSDNLVLNFNGGDFELAVSQGQRETSQPNALSNVRGINLRSSTQAFINRLGLELVSVSVNFANPAASVLGVQAVEVIDLALFEEDLTLFGQLGEGVALAFAQCEEVEGCTPDVTDEELVASIDELQERIDQLEQELVVTSDPDRRQQLETLLADFRSQQAEFMAYREDLQAFTGFEELLDEEFDTIEEIDMEAVERELEAIETIYTRVRFLENLQYNSERRAQFSESTGLDLSEDRLNAIIESTLESAARAEARLERLLDGE</sequence>
<dbReference type="Proteomes" id="UP000297475">
    <property type="component" value="Unassembled WGS sequence"/>
</dbReference>
<protein>
    <submittedName>
        <fullName evidence="4">Filamentous hemagglutinin N-terminal domain-containing protein</fullName>
    </submittedName>
</protein>
<evidence type="ECO:0000256" key="1">
    <source>
        <dbReference type="SAM" id="Coils"/>
    </source>
</evidence>
<feature type="compositionally biased region" description="Gly residues" evidence="2">
    <location>
        <begin position="42"/>
        <end position="52"/>
    </location>
</feature>
<dbReference type="InterPro" id="IPR008638">
    <property type="entry name" value="FhaB/CdiA-like_TPS"/>
</dbReference>
<name>A0A4Z0WBQ9_9GAMM</name>
<dbReference type="EMBL" id="SRMF01000006">
    <property type="protein sequence ID" value="TGG92056.1"/>
    <property type="molecule type" value="Genomic_DNA"/>
</dbReference>
<dbReference type="SMART" id="SM00912">
    <property type="entry name" value="Haemagg_act"/>
    <property type="match status" value="1"/>
</dbReference>
<accession>A0A4Z0WBQ9</accession>
<feature type="domain" description="Filamentous haemagglutinin FhaB/tRNA nuclease CdiA-like TPS" evidence="3">
    <location>
        <begin position="38"/>
        <end position="151"/>
    </location>
</feature>
<organism evidence="4 5">
    <name type="scientific">Natronospirillum operosum</name>
    <dbReference type="NCBI Taxonomy" id="2759953"/>
    <lineage>
        <taxon>Bacteria</taxon>
        <taxon>Pseudomonadati</taxon>
        <taxon>Pseudomonadota</taxon>
        <taxon>Gammaproteobacteria</taxon>
        <taxon>Oceanospirillales</taxon>
        <taxon>Natronospirillaceae</taxon>
        <taxon>Natronospirillum</taxon>
    </lineage>
</organism>
<dbReference type="Gene3D" id="2.160.20.10">
    <property type="entry name" value="Single-stranded right-handed beta-helix, Pectin lyase-like"/>
    <property type="match status" value="1"/>
</dbReference>
<feature type="coiled-coil region" evidence="1">
    <location>
        <begin position="4125"/>
        <end position="4152"/>
    </location>
</feature>
<dbReference type="PANTHER" id="PTHR12338:SF5">
    <property type="entry name" value="ANTIGEN 43-RELATED"/>
    <property type="match status" value="1"/>
</dbReference>
<dbReference type="PANTHER" id="PTHR12338">
    <property type="entry name" value="AUTOTRANSPORTER"/>
    <property type="match status" value="1"/>
</dbReference>
<dbReference type="OrthoDB" id="218680at2"/>
<dbReference type="InterPro" id="IPR012334">
    <property type="entry name" value="Pectin_lyas_fold"/>
</dbReference>
<dbReference type="Pfam" id="PF05860">
    <property type="entry name" value="TPS"/>
    <property type="match status" value="1"/>
</dbReference>
<gene>
    <name evidence="4" type="ORF">E4656_14345</name>
</gene>
<evidence type="ECO:0000259" key="3">
    <source>
        <dbReference type="SMART" id="SM00912"/>
    </source>
</evidence>
<proteinExistence type="predicted"/>
<dbReference type="SUPFAM" id="SSF51126">
    <property type="entry name" value="Pectin lyase-like"/>
    <property type="match status" value="1"/>
</dbReference>
<evidence type="ECO:0000256" key="2">
    <source>
        <dbReference type="SAM" id="MobiDB-lite"/>
    </source>
</evidence>
<feature type="region of interest" description="Disordered" evidence="2">
    <location>
        <begin position="42"/>
        <end position="63"/>
    </location>
</feature>
<keyword evidence="5" id="KW-1185">Reference proteome</keyword>
<evidence type="ECO:0000313" key="5">
    <source>
        <dbReference type="Proteomes" id="UP000297475"/>
    </source>
</evidence>
<comment type="caution">
    <text evidence="4">The sequence shown here is derived from an EMBL/GenBank/DDBJ whole genome shotgun (WGS) entry which is preliminary data.</text>
</comment>
<evidence type="ECO:0000313" key="4">
    <source>
        <dbReference type="EMBL" id="TGG92056.1"/>
    </source>
</evidence>
<dbReference type="NCBIfam" id="TIGR01901">
    <property type="entry name" value="adhes_NPXG"/>
    <property type="match status" value="1"/>
</dbReference>